<dbReference type="AlphaFoldDB" id="A0A0D3H6G4"/>
<accession>A0A0D3H6G4</accession>
<dbReference type="HOGENOM" id="CLU_040246_1_0_1"/>
<reference evidence="2" key="1">
    <citation type="journal article" date="2009" name="Rice">
        <title>De Novo Next Generation Sequencing of Plant Genomes.</title>
        <authorList>
            <person name="Rounsley S."/>
            <person name="Marri P.R."/>
            <person name="Yu Y."/>
            <person name="He R."/>
            <person name="Sisneros N."/>
            <person name="Goicoechea J.L."/>
            <person name="Lee S.J."/>
            <person name="Angelova A."/>
            <person name="Kudrna D."/>
            <person name="Luo M."/>
            <person name="Affourtit J."/>
            <person name="Desany B."/>
            <person name="Knight J."/>
            <person name="Niazi F."/>
            <person name="Egholm M."/>
            <person name="Wing R.A."/>
        </authorList>
    </citation>
    <scope>NUCLEOTIDE SEQUENCE [LARGE SCALE GENOMIC DNA]</scope>
    <source>
        <strain evidence="2">cv. IRGC 105608</strain>
    </source>
</reference>
<evidence type="ECO:0000313" key="2">
    <source>
        <dbReference type="EnsemblPlants" id="OBART09G09030.1"/>
    </source>
</evidence>
<dbReference type="CDD" id="cd09917">
    <property type="entry name" value="F-box_SF"/>
    <property type="match status" value="1"/>
</dbReference>
<organism evidence="2">
    <name type="scientific">Oryza barthii</name>
    <dbReference type="NCBI Taxonomy" id="65489"/>
    <lineage>
        <taxon>Eukaryota</taxon>
        <taxon>Viridiplantae</taxon>
        <taxon>Streptophyta</taxon>
        <taxon>Embryophyta</taxon>
        <taxon>Tracheophyta</taxon>
        <taxon>Spermatophyta</taxon>
        <taxon>Magnoliopsida</taxon>
        <taxon>Liliopsida</taxon>
        <taxon>Poales</taxon>
        <taxon>Poaceae</taxon>
        <taxon>BOP clade</taxon>
        <taxon>Oryzoideae</taxon>
        <taxon>Oryzeae</taxon>
        <taxon>Oryzinae</taxon>
        <taxon>Oryza</taxon>
    </lineage>
</organism>
<dbReference type="Pfam" id="PF00646">
    <property type="entry name" value="F-box"/>
    <property type="match status" value="1"/>
</dbReference>
<evidence type="ECO:0000259" key="1">
    <source>
        <dbReference type="SMART" id="SM00256"/>
    </source>
</evidence>
<feature type="domain" description="F-box" evidence="1">
    <location>
        <begin position="10"/>
        <end position="50"/>
    </location>
</feature>
<dbReference type="Proteomes" id="UP000026960">
    <property type="component" value="Chromosome 9"/>
</dbReference>
<dbReference type="InterPro" id="IPR036047">
    <property type="entry name" value="F-box-like_dom_sf"/>
</dbReference>
<dbReference type="EnsemblPlants" id="OBART09G09030.1">
    <property type="protein sequence ID" value="OBART09G09030.1"/>
    <property type="gene ID" value="OBART09G09030"/>
</dbReference>
<dbReference type="Gramene" id="OBART09G09030.1">
    <property type="protein sequence ID" value="OBART09G09030.1"/>
    <property type="gene ID" value="OBART09G09030"/>
</dbReference>
<sequence>MAAERDWSSLPSDMLALVLERLGWSSHPSFALTCRHWRSAVSPFYPAWITPLLLSSAAPVGRATIRYYSPYFEVIMQKAASSNDATRIFCSNEQRITLFSPFSISQIDLLTSVAYELSCTPHYSYDFIVYDDGSRRVYCVNTTLALQLTRSTERSSTWKQGHS</sequence>
<protein>
    <recommendedName>
        <fullName evidence="1">F-box domain-containing protein</fullName>
    </recommendedName>
</protein>
<name>A0A0D3H6G4_9ORYZ</name>
<dbReference type="PaxDb" id="65489-OBART09G09030.1"/>
<keyword evidence="3" id="KW-1185">Reference proteome</keyword>
<dbReference type="InterPro" id="IPR001810">
    <property type="entry name" value="F-box_dom"/>
</dbReference>
<dbReference type="SMART" id="SM00256">
    <property type="entry name" value="FBOX"/>
    <property type="match status" value="1"/>
</dbReference>
<evidence type="ECO:0000313" key="3">
    <source>
        <dbReference type="Proteomes" id="UP000026960"/>
    </source>
</evidence>
<dbReference type="SUPFAM" id="SSF81383">
    <property type="entry name" value="F-box domain"/>
    <property type="match status" value="1"/>
</dbReference>
<proteinExistence type="predicted"/>
<reference evidence="2" key="2">
    <citation type="submission" date="2015-03" db="UniProtKB">
        <authorList>
            <consortium name="EnsemblPlants"/>
        </authorList>
    </citation>
    <scope>IDENTIFICATION</scope>
</reference>
<dbReference type="Gene3D" id="1.20.1280.50">
    <property type="match status" value="1"/>
</dbReference>